<reference evidence="2" key="1">
    <citation type="submission" date="2012-08" db="EMBL/GenBank/DDBJ databases">
        <title>The Genome Sequence of Wuchereria bancrofti.</title>
        <authorList>
            <person name="Nutman T.B."/>
            <person name="Fink D.L."/>
            <person name="Russ C."/>
            <person name="Young S."/>
            <person name="Zeng Q."/>
            <person name="Koehrsen M."/>
            <person name="Alvarado L."/>
            <person name="Berlin A."/>
            <person name="Chapman S.B."/>
            <person name="Chen Z."/>
            <person name="Freedman E."/>
            <person name="Gellesch M."/>
            <person name="Goldberg J."/>
            <person name="Griggs A."/>
            <person name="Gujja S."/>
            <person name="Heilman E.R."/>
            <person name="Heiman D."/>
            <person name="Hepburn T."/>
            <person name="Howarth C."/>
            <person name="Jen D."/>
            <person name="Larson L."/>
            <person name="Lewis B."/>
            <person name="Mehta T."/>
            <person name="Park D."/>
            <person name="Pearson M."/>
            <person name="Roberts A."/>
            <person name="Saif S."/>
            <person name="Shea T."/>
            <person name="Shenoy N."/>
            <person name="Sisk P."/>
            <person name="Stolte C."/>
            <person name="Sykes S."/>
            <person name="Walk T."/>
            <person name="White J."/>
            <person name="Yandava C."/>
            <person name="Haas B."/>
            <person name="Henn M.R."/>
            <person name="Nusbaum C."/>
            <person name="Birren B."/>
        </authorList>
    </citation>
    <scope>NUCLEOTIDE SEQUENCE [LARGE SCALE GENOMIC DNA]</scope>
    <source>
        <strain evidence="2">NA</strain>
    </source>
</reference>
<dbReference type="Proteomes" id="UP000004810">
    <property type="component" value="Unassembled WGS sequence"/>
</dbReference>
<dbReference type="AlphaFoldDB" id="J9E2D4"/>
<organism evidence="1 2">
    <name type="scientific">Wuchereria bancrofti</name>
    <dbReference type="NCBI Taxonomy" id="6293"/>
    <lineage>
        <taxon>Eukaryota</taxon>
        <taxon>Metazoa</taxon>
        <taxon>Ecdysozoa</taxon>
        <taxon>Nematoda</taxon>
        <taxon>Chromadorea</taxon>
        <taxon>Rhabditida</taxon>
        <taxon>Spirurina</taxon>
        <taxon>Spiruromorpha</taxon>
        <taxon>Filarioidea</taxon>
        <taxon>Onchocercidae</taxon>
        <taxon>Wuchereria</taxon>
    </lineage>
</organism>
<comment type="caution">
    <text evidence="1">The sequence shown here is derived from an EMBL/GenBank/DDBJ whole genome shotgun (WGS) entry which is preliminary data.</text>
</comment>
<proteinExistence type="predicted"/>
<protein>
    <submittedName>
        <fullName evidence="1">Uncharacterized protein</fullName>
    </submittedName>
</protein>
<dbReference type="EMBL" id="ADBV01019565">
    <property type="protein sequence ID" value="EJW71087.1"/>
    <property type="molecule type" value="Genomic_DNA"/>
</dbReference>
<evidence type="ECO:0000313" key="2">
    <source>
        <dbReference type="Proteomes" id="UP000004810"/>
    </source>
</evidence>
<evidence type="ECO:0000313" key="1">
    <source>
        <dbReference type="EMBL" id="EJW71087.1"/>
    </source>
</evidence>
<accession>J9E2D4</accession>
<gene>
    <name evidence="1" type="ORF">WUBG_18005</name>
</gene>
<sequence length="100" mass="11200">MTSAIYCTNLDNESLTSMSKVTTSDEDDCMDKDTVTDDELRELSVYRNGPNQSYIGKTEQTTVLTSFYKCTKRIITVSKELSLPDYLTPLCSTVGIYSIT</sequence>
<name>J9E2D4_WUCBA</name>